<organism evidence="4 5">
    <name type="scientific">Saccharopolyspora spinosa</name>
    <dbReference type="NCBI Taxonomy" id="60894"/>
    <lineage>
        <taxon>Bacteria</taxon>
        <taxon>Bacillati</taxon>
        <taxon>Actinomycetota</taxon>
        <taxon>Actinomycetes</taxon>
        <taxon>Pseudonocardiales</taxon>
        <taxon>Pseudonocardiaceae</taxon>
        <taxon>Saccharopolyspora</taxon>
    </lineage>
</organism>
<dbReference type="CDD" id="cd01902">
    <property type="entry name" value="Ntn_CGH"/>
    <property type="match status" value="1"/>
</dbReference>
<reference evidence="4" key="1">
    <citation type="submission" date="2017-12" db="EMBL/GenBank/DDBJ databases">
        <title>Sequencing the genomes of 1000 Actinobacteria strains.</title>
        <authorList>
            <person name="Klenk H.-P."/>
        </authorList>
    </citation>
    <scope>NUCLEOTIDE SEQUENCE [LARGE SCALE GENOMIC DNA]</scope>
    <source>
        <strain evidence="4">DSM 44228</strain>
    </source>
</reference>
<dbReference type="GO" id="GO:0016787">
    <property type="term" value="F:hydrolase activity"/>
    <property type="evidence" value="ECO:0007669"/>
    <property type="project" value="UniProtKB-KW"/>
</dbReference>
<protein>
    <submittedName>
        <fullName evidence="4">Penicillin amidase</fullName>
    </submittedName>
</protein>
<dbReference type="Pfam" id="PF02275">
    <property type="entry name" value="CBAH"/>
    <property type="match status" value="1"/>
</dbReference>
<keyword evidence="2" id="KW-0378">Hydrolase</keyword>
<feature type="domain" description="Choloylglycine hydrolase/NAAA C-terminal" evidence="3">
    <location>
        <begin position="2"/>
        <end position="294"/>
    </location>
</feature>
<dbReference type="AlphaFoldDB" id="A0A2N3Y397"/>
<dbReference type="OrthoDB" id="1265391at2"/>
<comment type="similarity">
    <text evidence="1">Belongs to the peptidase C59 family.</text>
</comment>
<evidence type="ECO:0000259" key="3">
    <source>
        <dbReference type="Pfam" id="PF02275"/>
    </source>
</evidence>
<name>A0A2N3Y397_SACSN</name>
<dbReference type="InterPro" id="IPR052193">
    <property type="entry name" value="Peptidase_C59"/>
</dbReference>
<proteinExistence type="inferred from homology"/>
<accession>A0A2N3Y397</accession>
<dbReference type="Gene3D" id="3.60.60.10">
    <property type="entry name" value="Penicillin V Acylase, Chain A"/>
    <property type="match status" value="1"/>
</dbReference>
<sequence>MCSRLLWSSKLRPGDGNVLVGRSMDWFAETGTVLAVRPRGVTRKSAPNFPHDPKPFEWVSTYGSVVALMHGEAVVDGVNESGLQVSGLYLSVSDYGTRDPERPGLELFSAIQCLLDRFATVEEAVKDIETQRVQLIEMRIDGKPGTGHIALADPTGDSAIIEFLKGRTTVHHGDKYTVMTNEPEYDAQLVNLGKYEGFGGVQPLPGGVAPTDRFVRAAYYSKQLPAASDAQEAAAYVFSVIRNASAPFGIVDELHPNVSPTRWRTVTDCTERRYFFESTRSPNVVWVELSQLDLAEGRPELILDLVNEPDRVGNVTGEFVASGS</sequence>
<gene>
    <name evidence="4" type="ORF">A8926_5275</name>
</gene>
<dbReference type="InterPro" id="IPR029055">
    <property type="entry name" value="Ntn_hydrolases_N"/>
</dbReference>
<dbReference type="RefSeq" id="WP_063713914.1">
    <property type="nucleotide sequence ID" value="NZ_CP061007.1"/>
</dbReference>
<dbReference type="SUPFAM" id="SSF56235">
    <property type="entry name" value="N-terminal nucleophile aminohydrolases (Ntn hydrolases)"/>
    <property type="match status" value="1"/>
</dbReference>
<dbReference type="EMBL" id="PJNB01000001">
    <property type="protein sequence ID" value="PKW17321.1"/>
    <property type="molecule type" value="Genomic_DNA"/>
</dbReference>
<keyword evidence="5" id="KW-1185">Reference proteome</keyword>
<dbReference type="PANTHER" id="PTHR35527:SF2">
    <property type="entry name" value="HYDROLASE"/>
    <property type="match status" value="1"/>
</dbReference>
<evidence type="ECO:0000256" key="1">
    <source>
        <dbReference type="ARBA" id="ARBA00006625"/>
    </source>
</evidence>
<dbReference type="PANTHER" id="PTHR35527">
    <property type="entry name" value="CHOLOYLGLYCINE HYDROLASE"/>
    <property type="match status" value="1"/>
</dbReference>
<evidence type="ECO:0000313" key="4">
    <source>
        <dbReference type="EMBL" id="PKW17321.1"/>
    </source>
</evidence>
<dbReference type="InterPro" id="IPR029132">
    <property type="entry name" value="CBAH/NAAA_C"/>
</dbReference>
<dbReference type="Proteomes" id="UP000233786">
    <property type="component" value="Unassembled WGS sequence"/>
</dbReference>
<comment type="caution">
    <text evidence="4">The sequence shown here is derived from an EMBL/GenBank/DDBJ whole genome shotgun (WGS) entry which is preliminary data.</text>
</comment>
<evidence type="ECO:0000256" key="2">
    <source>
        <dbReference type="ARBA" id="ARBA00022801"/>
    </source>
</evidence>
<evidence type="ECO:0000313" key="5">
    <source>
        <dbReference type="Proteomes" id="UP000233786"/>
    </source>
</evidence>